<dbReference type="EMBL" id="CP143423">
    <property type="protein sequence ID" value="WVX48787.1"/>
    <property type="molecule type" value="Genomic_DNA"/>
</dbReference>
<accession>A0ABZ2BS14</accession>
<keyword evidence="2" id="KW-1185">Reference proteome</keyword>
<reference evidence="1 2" key="1">
    <citation type="submission" date="2015-07" db="EMBL/GenBank/DDBJ databases">
        <authorList>
            <person name="Voget S."/>
            <person name="Dogs M."/>
            <person name="Brinkhoff T.H."/>
            <person name="Daniel R."/>
        </authorList>
    </citation>
    <scope>NUCLEOTIDE SEQUENCE [LARGE SCALE GENOMIC DNA]</scope>
    <source>
        <strain evidence="1 2">B14</strain>
    </source>
</reference>
<protein>
    <submittedName>
        <fullName evidence="1">Uncharacterized protein</fullName>
    </submittedName>
</protein>
<gene>
    <name evidence="1" type="ORF">ROLI_018690</name>
</gene>
<sequence>MRSFLATFRPQAKKYRAVNILSLNGETEWGSAGPHFFCAVPKIEGCVWKVLFAKVA</sequence>
<proteinExistence type="predicted"/>
<organism evidence="1 2">
    <name type="scientific">Roseobacter fucihabitans</name>
    <dbReference type="NCBI Taxonomy" id="1537242"/>
    <lineage>
        <taxon>Bacteria</taxon>
        <taxon>Pseudomonadati</taxon>
        <taxon>Pseudomonadota</taxon>
        <taxon>Alphaproteobacteria</taxon>
        <taxon>Rhodobacterales</taxon>
        <taxon>Roseobacteraceae</taxon>
        <taxon>Roseobacter</taxon>
    </lineage>
</organism>
<name>A0ABZ2BS14_9RHOB</name>
<dbReference type="Proteomes" id="UP001318682">
    <property type="component" value="Chromosome"/>
</dbReference>
<evidence type="ECO:0000313" key="1">
    <source>
        <dbReference type="EMBL" id="WVX48787.1"/>
    </source>
</evidence>
<evidence type="ECO:0000313" key="2">
    <source>
        <dbReference type="Proteomes" id="UP001318682"/>
    </source>
</evidence>
<reference evidence="2" key="2">
    <citation type="submission" date="2024-01" db="EMBL/GenBank/DDBJ databases">
        <title>Roseobacter fucihabitans sp. nov., isolated from the brown alga Fucus spiralis.</title>
        <authorList>
            <person name="Hahnke S."/>
            <person name="Berger M."/>
            <person name="Schlingloff A."/>
            <person name="Athale I."/>
            <person name="Neumann-Schaal M."/>
            <person name="Adenaya A."/>
            <person name="Poehlein A."/>
            <person name="Daniel R."/>
            <person name="Pertersen J."/>
            <person name="Brinkhoff T."/>
        </authorList>
    </citation>
    <scope>NUCLEOTIDE SEQUENCE [LARGE SCALE GENOMIC DNA]</scope>
    <source>
        <strain evidence="2">B14</strain>
    </source>
</reference>